<protein>
    <submittedName>
        <fullName evidence="1">Uncharacterized protein</fullName>
    </submittedName>
</protein>
<dbReference type="Proteomes" id="UP001165289">
    <property type="component" value="Unassembled WGS sequence"/>
</dbReference>
<sequence length="148" mass="16971">MFRCTSGLNSLEAQEAVISLEFHNIQLIHNAKIVPIDKMKFLEILIKRMNDRLFITTFSRSPTATGESTAECERGVGHMNIIIVDRRASLLVSHVSSLLFIKLNGPPLSSWNPSHYALSWLRHQRGALDTRIKRKPLTLEENPVWKYF</sequence>
<evidence type="ECO:0000313" key="2">
    <source>
        <dbReference type="Proteomes" id="UP001165289"/>
    </source>
</evidence>
<organism evidence="1 2">
    <name type="scientific">Oopsacas minuta</name>
    <dbReference type="NCBI Taxonomy" id="111878"/>
    <lineage>
        <taxon>Eukaryota</taxon>
        <taxon>Metazoa</taxon>
        <taxon>Porifera</taxon>
        <taxon>Hexactinellida</taxon>
        <taxon>Hexasterophora</taxon>
        <taxon>Lyssacinosida</taxon>
        <taxon>Leucopsacidae</taxon>
        <taxon>Oopsacas</taxon>
    </lineage>
</organism>
<evidence type="ECO:0000313" key="1">
    <source>
        <dbReference type="EMBL" id="KAI6658190.1"/>
    </source>
</evidence>
<keyword evidence="2" id="KW-1185">Reference proteome</keyword>
<reference evidence="1 2" key="1">
    <citation type="journal article" date="2023" name="BMC Biol.">
        <title>The compact genome of the sponge Oopsacas minuta (Hexactinellida) is lacking key metazoan core genes.</title>
        <authorList>
            <person name="Santini S."/>
            <person name="Schenkelaars Q."/>
            <person name="Jourda C."/>
            <person name="Duchesne M."/>
            <person name="Belahbib H."/>
            <person name="Rocher C."/>
            <person name="Selva M."/>
            <person name="Riesgo A."/>
            <person name="Vervoort M."/>
            <person name="Leys S.P."/>
            <person name="Kodjabachian L."/>
            <person name="Le Bivic A."/>
            <person name="Borchiellini C."/>
            <person name="Claverie J.M."/>
            <person name="Renard E."/>
        </authorList>
    </citation>
    <scope>NUCLEOTIDE SEQUENCE [LARGE SCALE GENOMIC DNA]</scope>
    <source>
        <strain evidence="1">SPO-2</strain>
    </source>
</reference>
<gene>
    <name evidence="1" type="ORF">LOD99_15459</name>
</gene>
<accession>A0AAV7KB92</accession>
<comment type="caution">
    <text evidence="1">The sequence shown here is derived from an EMBL/GenBank/DDBJ whole genome shotgun (WGS) entry which is preliminary data.</text>
</comment>
<proteinExistence type="predicted"/>
<name>A0AAV7KB92_9METZ</name>
<dbReference type="EMBL" id="JAKMXF010000099">
    <property type="protein sequence ID" value="KAI6658190.1"/>
    <property type="molecule type" value="Genomic_DNA"/>
</dbReference>
<dbReference type="AlphaFoldDB" id="A0AAV7KB92"/>